<dbReference type="RefSeq" id="WP_084092808.1">
    <property type="nucleotide sequence ID" value="NZ_FWXD01000035.1"/>
</dbReference>
<sequence length="210" mass="22884">MPYQPELERFNSAFDGITFAPGSDISGFRVIDTGLLHLASGQLCASDPLVCPDPPAFTQQVPIGDWPVQVAVACLANGDERMAYARVVFANAPVSRWVMASTPDQPDGEMGEDEFYGYGVDAGTGCFMDLRASVLLAACMQADSDYFEQMIDAMQANYRDTHCWVDLRPDPQRPDNVMCFSSGWGDGCYPSFFGHAADGTLVCVMTDFLV</sequence>
<organism evidence="1 2">
    <name type="scientific">Andreprevotia lacus DSM 23236</name>
    <dbReference type="NCBI Taxonomy" id="1121001"/>
    <lineage>
        <taxon>Bacteria</taxon>
        <taxon>Pseudomonadati</taxon>
        <taxon>Pseudomonadota</taxon>
        <taxon>Betaproteobacteria</taxon>
        <taxon>Neisseriales</taxon>
        <taxon>Chitinibacteraceae</taxon>
        <taxon>Andreprevotia</taxon>
    </lineage>
</organism>
<accession>A0A1W1Y030</accession>
<evidence type="ECO:0000313" key="1">
    <source>
        <dbReference type="EMBL" id="SMC29492.1"/>
    </source>
</evidence>
<evidence type="ECO:0008006" key="3">
    <source>
        <dbReference type="Google" id="ProtNLM"/>
    </source>
</evidence>
<gene>
    <name evidence="1" type="ORF">SAMN02745857_03876</name>
</gene>
<dbReference type="Proteomes" id="UP000192761">
    <property type="component" value="Unassembled WGS sequence"/>
</dbReference>
<name>A0A1W1Y030_9NEIS</name>
<dbReference type="AlphaFoldDB" id="A0A1W1Y030"/>
<reference evidence="1 2" key="1">
    <citation type="submission" date="2017-04" db="EMBL/GenBank/DDBJ databases">
        <authorList>
            <person name="Afonso C.L."/>
            <person name="Miller P.J."/>
            <person name="Scott M.A."/>
            <person name="Spackman E."/>
            <person name="Goraichik I."/>
            <person name="Dimitrov K.M."/>
            <person name="Suarez D.L."/>
            <person name="Swayne D.E."/>
        </authorList>
    </citation>
    <scope>NUCLEOTIDE SEQUENCE [LARGE SCALE GENOMIC DNA]</scope>
    <source>
        <strain evidence="1 2">DSM 23236</strain>
    </source>
</reference>
<dbReference type="STRING" id="1121001.SAMN02745857_03876"/>
<proteinExistence type="predicted"/>
<dbReference type="EMBL" id="FWXD01000035">
    <property type="protein sequence ID" value="SMC29492.1"/>
    <property type="molecule type" value="Genomic_DNA"/>
</dbReference>
<dbReference type="OrthoDB" id="9789980at2"/>
<keyword evidence="2" id="KW-1185">Reference proteome</keyword>
<evidence type="ECO:0000313" key="2">
    <source>
        <dbReference type="Proteomes" id="UP000192761"/>
    </source>
</evidence>
<protein>
    <recommendedName>
        <fullName evidence="3">DUF4241 domain-containing protein</fullName>
    </recommendedName>
</protein>
<dbReference type="Pfam" id="PF14025">
    <property type="entry name" value="DUF4241"/>
    <property type="match status" value="1"/>
</dbReference>
<dbReference type="InterPro" id="IPR025335">
    <property type="entry name" value="DUF4241"/>
</dbReference>